<feature type="compositionally biased region" description="Polar residues" evidence="2">
    <location>
        <begin position="1"/>
        <end position="17"/>
    </location>
</feature>
<feature type="coiled-coil region" evidence="1">
    <location>
        <begin position="120"/>
        <end position="154"/>
    </location>
</feature>
<accession>A0AAD8DM78</accession>
<evidence type="ECO:0000256" key="2">
    <source>
        <dbReference type="SAM" id="MobiDB-lite"/>
    </source>
</evidence>
<organism evidence="4 5">
    <name type="scientific">Mythimna separata</name>
    <name type="common">Oriental armyworm</name>
    <name type="synonym">Pseudaletia separata</name>
    <dbReference type="NCBI Taxonomy" id="271217"/>
    <lineage>
        <taxon>Eukaryota</taxon>
        <taxon>Metazoa</taxon>
        <taxon>Ecdysozoa</taxon>
        <taxon>Arthropoda</taxon>
        <taxon>Hexapoda</taxon>
        <taxon>Insecta</taxon>
        <taxon>Pterygota</taxon>
        <taxon>Neoptera</taxon>
        <taxon>Endopterygota</taxon>
        <taxon>Lepidoptera</taxon>
        <taxon>Glossata</taxon>
        <taxon>Ditrysia</taxon>
        <taxon>Noctuoidea</taxon>
        <taxon>Noctuidae</taxon>
        <taxon>Noctuinae</taxon>
        <taxon>Hadenini</taxon>
        <taxon>Mythimna</taxon>
    </lineage>
</organism>
<feature type="domain" description="FP protein C-terminal" evidence="3">
    <location>
        <begin position="271"/>
        <end position="319"/>
    </location>
</feature>
<evidence type="ECO:0000313" key="4">
    <source>
        <dbReference type="EMBL" id="KAJ8709923.1"/>
    </source>
</evidence>
<evidence type="ECO:0000259" key="3">
    <source>
        <dbReference type="Pfam" id="PF25298"/>
    </source>
</evidence>
<evidence type="ECO:0000313" key="5">
    <source>
        <dbReference type="Proteomes" id="UP001231518"/>
    </source>
</evidence>
<dbReference type="Pfam" id="PF25298">
    <property type="entry name" value="Baculo_FP_2nd"/>
    <property type="match status" value="1"/>
</dbReference>
<dbReference type="AlphaFoldDB" id="A0AAD8DM78"/>
<dbReference type="InterPro" id="IPR057251">
    <property type="entry name" value="FP_C"/>
</dbReference>
<dbReference type="EMBL" id="JARGEI010000023">
    <property type="protein sequence ID" value="KAJ8709923.1"/>
    <property type="molecule type" value="Genomic_DNA"/>
</dbReference>
<protein>
    <recommendedName>
        <fullName evidence="3">FP protein C-terminal domain-containing protein</fullName>
    </recommendedName>
</protein>
<proteinExistence type="predicted"/>
<keyword evidence="5" id="KW-1185">Reference proteome</keyword>
<name>A0AAD8DM78_MYTSE</name>
<evidence type="ECO:0000256" key="1">
    <source>
        <dbReference type="SAM" id="Coils"/>
    </source>
</evidence>
<dbReference type="Proteomes" id="UP001231518">
    <property type="component" value="Chromosome 23"/>
</dbReference>
<sequence length="334" mass="37897">MQRTPPKTGLSQGQSVSEPDIPTATAGKADVVNITTRNKRQRLADSPNKEECTEQTGPFSAFKLELMDMLTTWKSEQEKLLRSWKDEQAVILSNLVRDVTELKRKCLSIEKSNAEIDNSMSFINEKFESLNSKVSLLEKERIEHQDHINHLKKQVQDLNFLSRQATIEVRNIPMNEKETPTDLISAVSSIGKTVNMEVGQSAFRDVYRIPGKAGLCRPIVAEFSCVNKRNEFLAKVRKFNKERSVNDKLNTQLIGIAGEKKPVYIDEHMPPATKKLLYDVRQFAKARSYSSWYSNGRILLKKDPTDKPVEIKSEKCLSMLAIPVPVPAPERVKP</sequence>
<feature type="region of interest" description="Disordered" evidence="2">
    <location>
        <begin position="1"/>
        <end position="56"/>
    </location>
</feature>
<keyword evidence="1" id="KW-0175">Coiled coil</keyword>
<gene>
    <name evidence="4" type="ORF">PYW07_009289</name>
</gene>
<comment type="caution">
    <text evidence="4">The sequence shown here is derived from an EMBL/GenBank/DDBJ whole genome shotgun (WGS) entry which is preliminary data.</text>
</comment>
<reference evidence="4" key="1">
    <citation type="submission" date="2023-03" db="EMBL/GenBank/DDBJ databases">
        <title>Chromosome-level genomes of two armyworms, Mythimna separata and Mythimna loreyi, provide insights into the biosynthesis and reception of sex pheromones.</title>
        <authorList>
            <person name="Zhao H."/>
        </authorList>
    </citation>
    <scope>NUCLEOTIDE SEQUENCE</scope>
    <source>
        <strain evidence="4">BeijingLab</strain>
        <tissue evidence="4">Pupa</tissue>
    </source>
</reference>